<dbReference type="Proteomes" id="UP000239899">
    <property type="component" value="Unassembled WGS sequence"/>
</dbReference>
<evidence type="ECO:0000256" key="1">
    <source>
        <dbReference type="SAM" id="MobiDB-lite"/>
    </source>
</evidence>
<sequence length="659" mass="68420">MRRAAVAGLADAVTSAGMSLAAALMQKQHLGKPPGIAELAVEVLENLRRGGVGEADLAALLSNPQTLREQRRARRVMPQLELIFGQEGAAEVTSKRPALLGSSPSTVLRALAAMAVCGVQAPLALARHSPILLQYCHDSESLVTTRLALQHYLGLSAAEVYRTYPTYLLPAARTLACRLQFLADLGRLHLLVRSRSAALRQWRQQAAAAVEAAAAAGGPAAVEMASKRGRRRREQQAVPNHAAAAEAPHSGQQQLEQQQGAGAALLGSYAAGGAPPFLTLSHVVKQSVESFCSFAQLDESAFREFEAGFSSHPAWLALQQRGRAEAAHLTRVLDELQVAAAAAQGEQAAGGRPQRPAEPRPSPDPRVPRSSMKVACLILAALAVGASAAATVAPAHHGGGGGNGGRGQRWPVTCPTQQCTVAAGGTCGTSNCVQCFPTFATDGATLTECKTSCTVENCLRCNITNAAQCTECANDGTSPFYLNAEGACAACTAQNCAVRGWGSPVGGCRADGFCKKCAKGFGRIADNTCVACDGAQGVENCAVCSQDDATVCFRCKPGFYWDAATKACVACNPGRVTFDGCANCPAAGVCKECNIGFAPVRVARSRAVTCTACPEGCARCDSAGRCAACLPSVKDEGTGATTFWVYNAVSKACYGPFTT</sequence>
<proteinExistence type="predicted"/>
<feature type="region of interest" description="Disordered" evidence="1">
    <location>
        <begin position="343"/>
        <end position="369"/>
    </location>
</feature>
<accession>A0A2P6TBL8</accession>
<feature type="compositionally biased region" description="Basic and acidic residues" evidence="1">
    <location>
        <begin position="355"/>
        <end position="367"/>
    </location>
</feature>
<dbReference type="OrthoDB" id="300641at2759"/>
<keyword evidence="3" id="KW-1185">Reference proteome</keyword>
<dbReference type="SUPFAM" id="SSF57184">
    <property type="entry name" value="Growth factor receptor domain"/>
    <property type="match status" value="1"/>
</dbReference>
<comment type="caution">
    <text evidence="2">The sequence shown here is derived from an EMBL/GenBank/DDBJ whole genome shotgun (WGS) entry which is preliminary data.</text>
</comment>
<reference evidence="2 3" key="1">
    <citation type="journal article" date="2018" name="Plant J.">
        <title>Genome sequences of Chlorella sorokiniana UTEX 1602 and Micractinium conductrix SAG 241.80: implications to maltose excretion by a green alga.</title>
        <authorList>
            <person name="Arriola M.B."/>
            <person name="Velmurugan N."/>
            <person name="Zhang Y."/>
            <person name="Plunkett M.H."/>
            <person name="Hondzo H."/>
            <person name="Barney B.M."/>
        </authorList>
    </citation>
    <scope>NUCLEOTIDE SEQUENCE [LARGE SCALE GENOMIC DNA]</scope>
    <source>
        <strain evidence="3">UTEX 1602</strain>
    </source>
</reference>
<feature type="region of interest" description="Disordered" evidence="1">
    <location>
        <begin position="221"/>
        <end position="258"/>
    </location>
</feature>
<protein>
    <submittedName>
        <fullName evidence="2">Serine threonine</fullName>
    </submittedName>
</protein>
<dbReference type="InterPro" id="IPR009030">
    <property type="entry name" value="Growth_fac_rcpt_cys_sf"/>
</dbReference>
<feature type="compositionally biased region" description="Low complexity" evidence="1">
    <location>
        <begin position="343"/>
        <end position="354"/>
    </location>
</feature>
<name>A0A2P6TBL8_CHLSO</name>
<evidence type="ECO:0000313" key="3">
    <source>
        <dbReference type="Proteomes" id="UP000239899"/>
    </source>
</evidence>
<dbReference type="EMBL" id="LHPG02000027">
    <property type="protein sequence ID" value="PRW05949.1"/>
    <property type="molecule type" value="Genomic_DNA"/>
</dbReference>
<feature type="compositionally biased region" description="Low complexity" evidence="1">
    <location>
        <begin position="236"/>
        <end position="258"/>
    </location>
</feature>
<gene>
    <name evidence="2" type="ORF">C2E21_9435</name>
</gene>
<evidence type="ECO:0000313" key="2">
    <source>
        <dbReference type="EMBL" id="PRW05949.1"/>
    </source>
</evidence>
<organism evidence="2 3">
    <name type="scientific">Chlorella sorokiniana</name>
    <name type="common">Freshwater green alga</name>
    <dbReference type="NCBI Taxonomy" id="3076"/>
    <lineage>
        <taxon>Eukaryota</taxon>
        <taxon>Viridiplantae</taxon>
        <taxon>Chlorophyta</taxon>
        <taxon>core chlorophytes</taxon>
        <taxon>Trebouxiophyceae</taxon>
        <taxon>Chlorellales</taxon>
        <taxon>Chlorellaceae</taxon>
        <taxon>Chlorella clade</taxon>
        <taxon>Chlorella</taxon>
    </lineage>
</organism>
<dbReference type="InterPro" id="IPR006212">
    <property type="entry name" value="Furin_repeat"/>
</dbReference>
<dbReference type="AlphaFoldDB" id="A0A2P6TBL8"/>
<dbReference type="SMART" id="SM00261">
    <property type="entry name" value="FU"/>
    <property type="match status" value="2"/>
</dbReference>